<name>A0ABQ3N0C9_9BACI</name>
<evidence type="ECO:0000256" key="4">
    <source>
        <dbReference type="ARBA" id="ARBA00023163"/>
    </source>
</evidence>
<dbReference type="PROSITE" id="PS50931">
    <property type="entry name" value="HTH_LYSR"/>
    <property type="match status" value="1"/>
</dbReference>
<dbReference type="Gene3D" id="1.10.10.10">
    <property type="entry name" value="Winged helix-like DNA-binding domain superfamily/Winged helix DNA-binding domain"/>
    <property type="match status" value="1"/>
</dbReference>
<accession>A0ABQ3N0C9</accession>
<reference evidence="6 7" key="1">
    <citation type="journal article" date="2022" name="Int. J. Syst. Evol. Microbiol.">
        <title>Neobacillus kokaensis sp. nov., isolated from soil.</title>
        <authorList>
            <person name="Yuki K."/>
            <person name="Matsubara H."/>
            <person name="Yamaguchi S."/>
        </authorList>
    </citation>
    <scope>NUCLEOTIDE SEQUENCE [LARGE SCALE GENOMIC DNA]</scope>
    <source>
        <strain evidence="6 7">LOB 377</strain>
    </source>
</reference>
<feature type="domain" description="HTH lysR-type" evidence="5">
    <location>
        <begin position="1"/>
        <end position="58"/>
    </location>
</feature>
<dbReference type="Pfam" id="PF03466">
    <property type="entry name" value="LysR_substrate"/>
    <property type="match status" value="1"/>
</dbReference>
<evidence type="ECO:0000313" key="7">
    <source>
        <dbReference type="Proteomes" id="UP000637074"/>
    </source>
</evidence>
<dbReference type="PANTHER" id="PTHR30126">
    <property type="entry name" value="HTH-TYPE TRANSCRIPTIONAL REGULATOR"/>
    <property type="match status" value="1"/>
</dbReference>
<gene>
    <name evidence="6" type="ORF">AM1BK_11040</name>
</gene>
<dbReference type="InterPro" id="IPR036388">
    <property type="entry name" value="WH-like_DNA-bd_sf"/>
</dbReference>
<evidence type="ECO:0000256" key="1">
    <source>
        <dbReference type="ARBA" id="ARBA00009437"/>
    </source>
</evidence>
<proteinExistence type="inferred from homology"/>
<dbReference type="CDD" id="cd08420">
    <property type="entry name" value="PBP2_CysL_like"/>
    <property type="match status" value="1"/>
</dbReference>
<dbReference type="RefSeq" id="WP_191270526.1">
    <property type="nucleotide sequence ID" value="NZ_BNDS01000003.1"/>
</dbReference>
<dbReference type="InterPro" id="IPR036390">
    <property type="entry name" value="WH_DNA-bd_sf"/>
</dbReference>
<evidence type="ECO:0000259" key="5">
    <source>
        <dbReference type="PROSITE" id="PS50931"/>
    </source>
</evidence>
<dbReference type="Pfam" id="PF00126">
    <property type="entry name" value="HTH_1"/>
    <property type="match status" value="1"/>
</dbReference>
<dbReference type="EMBL" id="BNDS01000003">
    <property type="protein sequence ID" value="GHH97561.1"/>
    <property type="molecule type" value="Genomic_DNA"/>
</dbReference>
<dbReference type="Gene3D" id="3.40.190.290">
    <property type="match status" value="1"/>
</dbReference>
<comment type="similarity">
    <text evidence="1">Belongs to the LysR transcriptional regulatory family.</text>
</comment>
<comment type="caution">
    <text evidence="6">The sequence shown here is derived from an EMBL/GenBank/DDBJ whole genome shotgun (WGS) entry which is preliminary data.</text>
</comment>
<dbReference type="InterPro" id="IPR005119">
    <property type="entry name" value="LysR_subst-bd"/>
</dbReference>
<organism evidence="6 7">
    <name type="scientific">Neobacillus kokaensis</name>
    <dbReference type="NCBI Taxonomy" id="2759023"/>
    <lineage>
        <taxon>Bacteria</taxon>
        <taxon>Bacillati</taxon>
        <taxon>Bacillota</taxon>
        <taxon>Bacilli</taxon>
        <taxon>Bacillales</taxon>
        <taxon>Bacillaceae</taxon>
        <taxon>Neobacillus</taxon>
    </lineage>
</organism>
<keyword evidence="2" id="KW-0805">Transcription regulation</keyword>
<dbReference type="InterPro" id="IPR000847">
    <property type="entry name" value="LysR_HTH_N"/>
</dbReference>
<keyword evidence="4" id="KW-0804">Transcription</keyword>
<protein>
    <submittedName>
        <fullName evidence="6">LysR family transcriptional regulator</fullName>
    </submittedName>
</protein>
<evidence type="ECO:0000256" key="3">
    <source>
        <dbReference type="ARBA" id="ARBA00023125"/>
    </source>
</evidence>
<evidence type="ECO:0000313" key="6">
    <source>
        <dbReference type="EMBL" id="GHH97561.1"/>
    </source>
</evidence>
<evidence type="ECO:0000256" key="2">
    <source>
        <dbReference type="ARBA" id="ARBA00023015"/>
    </source>
</evidence>
<keyword evidence="3" id="KW-0238">DNA-binding</keyword>
<dbReference type="SUPFAM" id="SSF53850">
    <property type="entry name" value="Periplasmic binding protein-like II"/>
    <property type="match status" value="1"/>
</dbReference>
<dbReference type="PRINTS" id="PR00039">
    <property type="entry name" value="HTHLYSR"/>
</dbReference>
<sequence length="294" mass="33528">MNVENLRMFCLVVEEGSISKAARLGYVSQPAVSKQIHQLENHYGTLLFERVDGRLSLTEAGEVLYPFAKEIIDRFENSFDAVQEISGKKEAVLRLGASLTIGEYLLPSLLGCFKKSFPDIKFSLLIGNTPNILTKLESNEIDIALVESQVEKNEFLVENFSKDELILVASSNHRWRNRSQIEISELSNEKMIWRESNSGTRLIVEHAFREYGILDRIGNAIELGSLQSIKSAVEAELGVSILPKLTVEKELNFGTLIEVKIENFTLTRDYWMVQKPHRFKKSIVNDFIQFIRKE</sequence>
<dbReference type="Proteomes" id="UP000637074">
    <property type="component" value="Unassembled WGS sequence"/>
</dbReference>
<keyword evidence="7" id="KW-1185">Reference proteome</keyword>
<dbReference type="PANTHER" id="PTHR30126:SF39">
    <property type="entry name" value="HTH-TYPE TRANSCRIPTIONAL REGULATOR CYSL"/>
    <property type="match status" value="1"/>
</dbReference>
<dbReference type="SUPFAM" id="SSF46785">
    <property type="entry name" value="Winged helix' DNA-binding domain"/>
    <property type="match status" value="1"/>
</dbReference>